<evidence type="ECO:0000313" key="2">
    <source>
        <dbReference type="EMBL" id="SNS03110.1"/>
    </source>
</evidence>
<dbReference type="EMBL" id="FZOC01000004">
    <property type="protein sequence ID" value="SNS03110.1"/>
    <property type="molecule type" value="Genomic_DNA"/>
</dbReference>
<evidence type="ECO:0000256" key="1">
    <source>
        <dbReference type="SAM" id="Phobius"/>
    </source>
</evidence>
<keyword evidence="3" id="KW-1185">Reference proteome</keyword>
<dbReference type="Gene3D" id="2.70.40.10">
    <property type="match status" value="1"/>
</dbReference>
<keyword evidence="1" id="KW-1133">Transmembrane helix</keyword>
<proteinExistence type="predicted"/>
<protein>
    <submittedName>
        <fullName evidence="2">Deoxycytidine triphosphate deaminase</fullName>
    </submittedName>
</protein>
<dbReference type="OrthoDB" id="7067369at2"/>
<sequence length="387" mass="43999">MDKEQILQLSKIDVACDSVEAKRRYEEWKHVDPYPLIAPALLNSADIVSYINAASLVFPFTPEQLKSCAYEMTLGDTVLYWDETGKRRYYRGLKRGASVRFPKNSIVYVTTAEELYIPDYLALRFNMVIKHVHRGMLLGTGPLINPGYSGRIMIPIHNFTRNEYRISVGDRLISIEVTKISRYTQSLKSDEQVAPAPCSLYVQNDSEYIGATFKKFLQRAVGAEGQVRSAIEEVITGVHDRLGNVEKETREYTETHIRKAEEETKKSIELVCKAVDEAMSAKDRLEISIDRTRRWSLIGAIGIVVGFCALILAAYTYHVNVTSTLKQQIESERTIISDYKNELEENRKTIDGALVTISANVIDEISRRNSLDNSTRQNSVEKEKVKR</sequence>
<dbReference type="RefSeq" id="WP_143337372.1">
    <property type="nucleotide sequence ID" value="NZ_FZOC01000004.1"/>
</dbReference>
<feature type="transmembrane region" description="Helical" evidence="1">
    <location>
        <begin position="295"/>
        <end position="317"/>
    </location>
</feature>
<organism evidence="2 3">
    <name type="scientific">Humidesulfovibrio mexicanus</name>
    <dbReference type="NCBI Taxonomy" id="147047"/>
    <lineage>
        <taxon>Bacteria</taxon>
        <taxon>Pseudomonadati</taxon>
        <taxon>Thermodesulfobacteriota</taxon>
        <taxon>Desulfovibrionia</taxon>
        <taxon>Desulfovibrionales</taxon>
        <taxon>Desulfovibrionaceae</taxon>
        <taxon>Humidesulfovibrio</taxon>
    </lineage>
</organism>
<accession>A0A239B5G6</accession>
<evidence type="ECO:0000313" key="3">
    <source>
        <dbReference type="Proteomes" id="UP000198324"/>
    </source>
</evidence>
<name>A0A239B5G6_9BACT</name>
<dbReference type="AlphaFoldDB" id="A0A239B5G6"/>
<dbReference type="Proteomes" id="UP000198324">
    <property type="component" value="Unassembled WGS sequence"/>
</dbReference>
<keyword evidence="1" id="KW-0812">Transmembrane</keyword>
<dbReference type="SUPFAM" id="SSF51283">
    <property type="entry name" value="dUTPase-like"/>
    <property type="match status" value="1"/>
</dbReference>
<keyword evidence="1" id="KW-0472">Membrane</keyword>
<gene>
    <name evidence="2" type="ORF">SAMN04488503_2445</name>
</gene>
<dbReference type="InterPro" id="IPR036157">
    <property type="entry name" value="dUTPase-like_sf"/>
</dbReference>
<reference evidence="2 3" key="1">
    <citation type="submission" date="2017-06" db="EMBL/GenBank/DDBJ databases">
        <authorList>
            <person name="Kim H.J."/>
            <person name="Triplett B.A."/>
        </authorList>
    </citation>
    <scope>NUCLEOTIDE SEQUENCE [LARGE SCALE GENOMIC DNA]</scope>
    <source>
        <strain evidence="2 3">DSM 13116</strain>
    </source>
</reference>